<dbReference type="CDD" id="cd04186">
    <property type="entry name" value="GT_2_like_c"/>
    <property type="match status" value="1"/>
</dbReference>
<organism evidence="2 3">
    <name type="scientific">Candidatus Promineifilum breve</name>
    <dbReference type="NCBI Taxonomy" id="1806508"/>
    <lineage>
        <taxon>Bacteria</taxon>
        <taxon>Bacillati</taxon>
        <taxon>Chloroflexota</taxon>
        <taxon>Ardenticatenia</taxon>
        <taxon>Candidatus Promineifilales</taxon>
        <taxon>Candidatus Promineifilaceae</taxon>
        <taxon>Candidatus Promineifilum</taxon>
    </lineage>
</organism>
<keyword evidence="3" id="KW-1185">Reference proteome</keyword>
<dbReference type="Gene3D" id="3.90.550.10">
    <property type="entry name" value="Spore Coat Polysaccharide Biosynthesis Protein SpsA, Chain A"/>
    <property type="match status" value="1"/>
</dbReference>
<dbReference type="PANTHER" id="PTHR43179">
    <property type="entry name" value="RHAMNOSYLTRANSFERASE WBBL"/>
    <property type="match status" value="1"/>
</dbReference>
<reference evidence="2" key="1">
    <citation type="submission" date="2016-01" db="EMBL/GenBank/DDBJ databases">
        <authorList>
            <person name="Mcilroy J.S."/>
            <person name="Karst M S."/>
            <person name="Albertsen M."/>
        </authorList>
    </citation>
    <scope>NUCLEOTIDE SEQUENCE</scope>
    <source>
        <strain evidence="2">Cfx-K</strain>
    </source>
</reference>
<evidence type="ECO:0000313" key="3">
    <source>
        <dbReference type="Proteomes" id="UP000215027"/>
    </source>
</evidence>
<dbReference type="AlphaFoldDB" id="A0A170PEV0"/>
<dbReference type="KEGG" id="pbf:CFX0092_A0915"/>
<gene>
    <name evidence="2" type="ORF">CFX0092_A0915</name>
</gene>
<feature type="coiled-coil region" evidence="1">
    <location>
        <begin position="386"/>
        <end position="430"/>
    </location>
</feature>
<dbReference type="Proteomes" id="UP000215027">
    <property type="component" value="Chromosome I"/>
</dbReference>
<dbReference type="InterPro" id="IPR029044">
    <property type="entry name" value="Nucleotide-diphossugar_trans"/>
</dbReference>
<protein>
    <submittedName>
        <fullName evidence="2">Glycosyltransferase</fullName>
    </submittedName>
</protein>
<proteinExistence type="predicted"/>
<keyword evidence="1" id="KW-0175">Coiled coil</keyword>
<name>A0A170PEV0_9CHLR</name>
<sequence length="435" mass="47497">MTEPTLAVIILNWNGRDYLEDCLAALMAQTRPAESITLVDNGSSDDSVAFVRARFPGVAIRENGGNVGFAAGNNAALRRLTADVAVLLNPDVILSPDCLAALVATLAADPTIGLAGGKLWYPDGASIQHAGGFITRPQALPGHYGIGERDAGQFDTARDVEYLIGAAVAVRREVFEQIGFLDEGFFLFFEDVDLCARARRAGFRVVYTPAATGIHVESATAVRGSFAYLQRFHTGRWRYLLKHFPIAMILAETLPVEAAWLAGLEASERRAAGLAYLATRRRLVEIGAARTREGAGDWSPETERAIAAGLSDLWGRAKDTGRDPGALARLSAAAVLEERPFASATPLIGPLIARFRSAWNDVASRWYLRHLMEQQNAFNRLAVDLLTKYEAEAREMQELVELLEEQVVISSEMSVRLQELEALVKEMEREATARA</sequence>
<dbReference type="RefSeq" id="WP_095042367.1">
    <property type="nucleotide sequence ID" value="NZ_LN890655.1"/>
</dbReference>
<dbReference type="PANTHER" id="PTHR43179:SF7">
    <property type="entry name" value="RHAMNOSYLTRANSFERASE WBBL"/>
    <property type="match status" value="1"/>
</dbReference>
<dbReference type="OrthoDB" id="9807209at2"/>
<dbReference type="GO" id="GO:0016740">
    <property type="term" value="F:transferase activity"/>
    <property type="evidence" value="ECO:0007669"/>
    <property type="project" value="UniProtKB-KW"/>
</dbReference>
<dbReference type="EMBL" id="LN890655">
    <property type="protein sequence ID" value="CUS02793.2"/>
    <property type="molecule type" value="Genomic_DNA"/>
</dbReference>
<evidence type="ECO:0000256" key="1">
    <source>
        <dbReference type="SAM" id="Coils"/>
    </source>
</evidence>
<dbReference type="Pfam" id="PF13641">
    <property type="entry name" value="Glyco_tranf_2_3"/>
    <property type="match status" value="1"/>
</dbReference>
<dbReference type="SUPFAM" id="SSF53448">
    <property type="entry name" value="Nucleotide-diphospho-sugar transferases"/>
    <property type="match status" value="1"/>
</dbReference>
<evidence type="ECO:0000313" key="2">
    <source>
        <dbReference type="EMBL" id="CUS02793.2"/>
    </source>
</evidence>
<accession>A0A170PEV0</accession>